<reference evidence="2 5" key="1">
    <citation type="journal article" date="2018" name="Int. J. Syst. Evol. Microbiol.">
        <title>Draft Genome Sequence of Faecalimonas umbilicata JCM 30896T, an Acetate-Producing Bacterium Isolated from Human Feces.</title>
        <authorList>
            <person name="Sakamoto M."/>
            <person name="Ikeyama N."/>
            <person name="Yuki M."/>
            <person name="Ohkuma M."/>
        </authorList>
    </citation>
    <scope>NUCLEOTIDE SEQUENCE [LARGE SCALE GENOMIC DNA]</scope>
    <source>
        <strain evidence="2 5">EGH7</strain>
    </source>
</reference>
<keyword evidence="5" id="KW-1185">Reference proteome</keyword>
<evidence type="ECO:0000313" key="5">
    <source>
        <dbReference type="Proteomes" id="UP000702954"/>
    </source>
</evidence>
<protein>
    <recommendedName>
        <fullName evidence="6">PH (Pleckstrin Homology) domain-containing protein</fullName>
    </recommendedName>
</protein>
<dbReference type="Proteomes" id="UP000294613">
    <property type="component" value="Unassembled WGS sequence"/>
</dbReference>
<dbReference type="AlphaFoldDB" id="A0A4R3JKA9"/>
<name>A0A4R3JKA9_9FIRM</name>
<proteinExistence type="predicted"/>
<dbReference type="EMBL" id="BHEO01000008">
    <property type="protein sequence ID" value="GBU05441.1"/>
    <property type="molecule type" value="Genomic_DNA"/>
</dbReference>
<evidence type="ECO:0000313" key="2">
    <source>
        <dbReference type="EMBL" id="GBU05441.1"/>
    </source>
</evidence>
<evidence type="ECO:0008006" key="6">
    <source>
        <dbReference type="Google" id="ProtNLM"/>
    </source>
</evidence>
<accession>A0A4R3JKA9</accession>
<organism evidence="3 4">
    <name type="scientific">Faecalimonas umbilicata</name>
    <dbReference type="NCBI Taxonomy" id="1912855"/>
    <lineage>
        <taxon>Bacteria</taxon>
        <taxon>Bacillati</taxon>
        <taxon>Bacillota</taxon>
        <taxon>Clostridia</taxon>
        <taxon>Lachnospirales</taxon>
        <taxon>Lachnospiraceae</taxon>
        <taxon>Faecalimonas</taxon>
    </lineage>
</organism>
<reference evidence="3 4" key="2">
    <citation type="submission" date="2019-03" db="EMBL/GenBank/DDBJ databases">
        <title>Genomic Encyclopedia of Type Strains, Phase IV (KMG-IV): sequencing the most valuable type-strain genomes for metagenomic binning, comparative biology and taxonomic classification.</title>
        <authorList>
            <person name="Goeker M."/>
        </authorList>
    </citation>
    <scope>NUCLEOTIDE SEQUENCE [LARGE SCALE GENOMIC DNA]</scope>
    <source>
        <strain evidence="3 4">DSM 103426</strain>
    </source>
</reference>
<keyword evidence="1" id="KW-0472">Membrane</keyword>
<evidence type="ECO:0000313" key="4">
    <source>
        <dbReference type="Proteomes" id="UP000294613"/>
    </source>
</evidence>
<dbReference type="EMBL" id="SLZV01000021">
    <property type="protein sequence ID" value="TCS65976.1"/>
    <property type="molecule type" value="Genomic_DNA"/>
</dbReference>
<evidence type="ECO:0000313" key="3">
    <source>
        <dbReference type="EMBL" id="TCS65976.1"/>
    </source>
</evidence>
<dbReference type="Pfam" id="PF19601">
    <property type="entry name" value="DUF6106"/>
    <property type="match status" value="1"/>
</dbReference>
<feature type="transmembrane region" description="Helical" evidence="1">
    <location>
        <begin position="23"/>
        <end position="56"/>
    </location>
</feature>
<keyword evidence="1" id="KW-0812">Transmembrane</keyword>
<dbReference type="Proteomes" id="UP000702954">
    <property type="component" value="Unassembled WGS sequence"/>
</dbReference>
<evidence type="ECO:0000256" key="1">
    <source>
        <dbReference type="SAM" id="Phobius"/>
    </source>
</evidence>
<dbReference type="RefSeq" id="WP_008976261.1">
    <property type="nucleotide sequence ID" value="NZ_BHEO01000008.1"/>
</dbReference>
<gene>
    <name evidence="3" type="ORF">EDD74_1215</name>
    <name evidence="2" type="ORF">FAEUMB_19820</name>
</gene>
<comment type="caution">
    <text evidence="3">The sequence shown here is derived from an EMBL/GenBank/DDBJ whole genome shotgun (WGS) entry which is preliminary data.</text>
</comment>
<sequence length="162" mass="18474">MSDFYTEQLVKRKASMGTMVAKAALIALTVVSLLSFFLFPLGILFFGIMIVADIFLFRQLDLEFEYLYVNGDLDIDKIMAKQKRKRVFQTNVSELEVIAPTGSAELNAFQNIKAHNFSTMNPDHKTYTMVVVKNGQKEKIIFEPNQTILEGMRMLAPRKVIL</sequence>
<dbReference type="InterPro" id="IPR046088">
    <property type="entry name" value="DUF6106"/>
</dbReference>
<keyword evidence="1" id="KW-1133">Transmembrane helix</keyword>